<dbReference type="AlphaFoldDB" id="A0A8J1LDG6"/>
<dbReference type="SUPFAM" id="SSF53474">
    <property type="entry name" value="alpha/beta-Hydrolases"/>
    <property type="match status" value="1"/>
</dbReference>
<dbReference type="RefSeq" id="XP_041427029.1">
    <property type="nucleotide sequence ID" value="XM_041571095.1"/>
</dbReference>
<evidence type="ECO:0000313" key="3">
    <source>
        <dbReference type="RefSeq" id="XP_041427029.1"/>
    </source>
</evidence>
<evidence type="ECO:0000313" key="2">
    <source>
        <dbReference type="Proteomes" id="UP000186698"/>
    </source>
</evidence>
<proteinExistence type="predicted"/>
<dbReference type="Pfam" id="PF05057">
    <property type="entry name" value="DUF676"/>
    <property type="match status" value="1"/>
</dbReference>
<dbReference type="InterPro" id="IPR007751">
    <property type="entry name" value="DUF676_lipase-like"/>
</dbReference>
<dbReference type="InterPro" id="IPR044294">
    <property type="entry name" value="Lipase-like"/>
</dbReference>
<dbReference type="Proteomes" id="UP000186698">
    <property type="component" value="Chromosome 7S"/>
</dbReference>
<feature type="domain" description="DUF676" evidence="1">
    <location>
        <begin position="596"/>
        <end position="785"/>
    </location>
</feature>
<dbReference type="Gene3D" id="3.40.50.1820">
    <property type="entry name" value="alpha/beta hydrolase"/>
    <property type="match status" value="1"/>
</dbReference>
<dbReference type="KEGG" id="xla:108697941"/>
<name>A0A8J1LDG6_XENLA</name>
<organism evidence="2 3">
    <name type="scientific">Xenopus laevis</name>
    <name type="common">African clawed frog</name>
    <dbReference type="NCBI Taxonomy" id="8355"/>
    <lineage>
        <taxon>Eukaryota</taxon>
        <taxon>Metazoa</taxon>
        <taxon>Chordata</taxon>
        <taxon>Craniata</taxon>
        <taxon>Vertebrata</taxon>
        <taxon>Euteleostomi</taxon>
        <taxon>Amphibia</taxon>
        <taxon>Batrachia</taxon>
        <taxon>Anura</taxon>
        <taxon>Pipoidea</taxon>
        <taxon>Pipidae</taxon>
        <taxon>Xenopodinae</taxon>
        <taxon>Xenopus</taxon>
        <taxon>Xenopus</taxon>
    </lineage>
</organism>
<protein>
    <submittedName>
        <fullName evidence="3">Protein FAM135A-like</fullName>
    </submittedName>
</protein>
<dbReference type="GO" id="GO:0006629">
    <property type="term" value="P:lipid metabolic process"/>
    <property type="evidence" value="ECO:0000318"/>
    <property type="project" value="GO_Central"/>
</dbReference>
<sequence>MSTEKVQATIEFYLHLEQFQNLIPLENVYYQIRTSFEILTNLPHTVEGRIFHTKDGLASVKGNVFSTSIFEMVDTTSAITIDDVAIYTINILLDTSKIEETLNALESRIVFDVCYAGLNKPKDLVPFFSQDTTLHFNLHQGIHDHMNIMFKSFSKSSIEVHAMLVVLQPPLKSFYEKTSVVKIIPWIQRTKTKIQKLKSAIFGKTCKKKLSNVKCFVIKEKQLQHAYRFHSTLRSCLLLSYDGFCRYLTSISETLPSSFRLELEKLDIKARLSEFSDKVTEMEDLDDVAEAINASLIQLSAELLNLWGTFLQVSLENKLLQQKMKNENFKNLFFSTEHLRQEAVLYDEKTVQSHKRIYKKVKKALKVNGPLECLDENVILKSPPVIFEDRYLHPDAIDDYSEDFESSAFVYAKDIRRRLESICPIKITDTDHDLNTFFYKISSPLMHGLFKVKKVLRDQICMSLTGKYPTLDPKNLNLNMMLDDGSNEGISVHMRMRYMNEEQVIITFVYGYLGGRTTVIGQLENKHETLTKYNSLANRLLSQIAEMKQSKNLEISTIRLFHETSKKKLIWKQNIQTPKGFRKSTAPKEKSSSEYDGTHLIVCVHGMGGSEDDLQFLTSYIESGVTHGTINFLMSKYNMNGTDNIDSLARGLLTEIVQHITMQKLVISRISFIGFSLGSVIIRATLCRPEFDAFLGNLHTFLSFGGPNMGLLYHTSCIVNMGMRYLQGSDSLSQLAFKDHRDPRQTFLYKLSQQTGLERFKNVVLVSSLKDYYVPYHSARIEMCKAAMKRNALGKVYREMLHNILEPVINNKNCNFVRYEVGFDLPISFQSVTGVLGHCSLIISSQFLENFFQNAGLKYFK</sequence>
<dbReference type="GeneID" id="108697941"/>
<dbReference type="PANTHER" id="PTHR12482:SF68">
    <property type="entry name" value="PROTEIN FAM135A-LIKE"/>
    <property type="match status" value="1"/>
</dbReference>
<dbReference type="InterPro" id="IPR029058">
    <property type="entry name" value="AB_hydrolase_fold"/>
</dbReference>
<keyword evidence="2" id="KW-1185">Reference proteome</keyword>
<reference evidence="3" key="1">
    <citation type="submission" date="2025-08" db="UniProtKB">
        <authorList>
            <consortium name="RefSeq"/>
        </authorList>
    </citation>
    <scope>IDENTIFICATION</scope>
    <source>
        <strain evidence="3">J_2021</strain>
        <tissue evidence="3">Erythrocytes</tissue>
    </source>
</reference>
<dbReference type="OrthoDB" id="273452at2759"/>
<gene>
    <name evidence="3" type="primary">LOC108697941</name>
</gene>
<dbReference type="PANTHER" id="PTHR12482">
    <property type="entry name" value="LIPASE ROG1-RELATED-RELATED"/>
    <property type="match status" value="1"/>
</dbReference>
<evidence type="ECO:0000259" key="1">
    <source>
        <dbReference type="Pfam" id="PF05057"/>
    </source>
</evidence>
<accession>A0A8J1LDG6</accession>